<evidence type="ECO:0000313" key="1">
    <source>
        <dbReference type="EMBL" id="CAI8028200.1"/>
    </source>
</evidence>
<dbReference type="EMBL" id="CASHTH010002320">
    <property type="protein sequence ID" value="CAI8028200.1"/>
    <property type="molecule type" value="Genomic_DNA"/>
</dbReference>
<keyword evidence="2" id="KW-1185">Reference proteome</keyword>
<reference evidence="1" key="1">
    <citation type="submission" date="2023-03" db="EMBL/GenBank/DDBJ databases">
        <authorList>
            <person name="Steffen K."/>
            <person name="Cardenas P."/>
        </authorList>
    </citation>
    <scope>NUCLEOTIDE SEQUENCE</scope>
</reference>
<dbReference type="Proteomes" id="UP001174909">
    <property type="component" value="Unassembled WGS sequence"/>
</dbReference>
<organism evidence="1 2">
    <name type="scientific">Geodia barretti</name>
    <name type="common">Barrett's horny sponge</name>
    <dbReference type="NCBI Taxonomy" id="519541"/>
    <lineage>
        <taxon>Eukaryota</taxon>
        <taxon>Metazoa</taxon>
        <taxon>Porifera</taxon>
        <taxon>Demospongiae</taxon>
        <taxon>Heteroscleromorpha</taxon>
        <taxon>Tetractinellida</taxon>
        <taxon>Astrophorina</taxon>
        <taxon>Geodiidae</taxon>
        <taxon>Geodia</taxon>
    </lineage>
</organism>
<comment type="caution">
    <text evidence="1">The sequence shown here is derived from an EMBL/GenBank/DDBJ whole genome shotgun (WGS) entry which is preliminary data.</text>
</comment>
<name>A0AA35SDQ7_GEOBA</name>
<gene>
    <name evidence="1" type="ORF">GBAR_LOCUS16083</name>
</gene>
<protein>
    <submittedName>
        <fullName evidence="1">Uncharacterized protein</fullName>
    </submittedName>
</protein>
<proteinExistence type="predicted"/>
<dbReference type="AlphaFoldDB" id="A0AA35SDQ7"/>
<sequence length="117" mass="13084">MSTDAQTNEAAPVYWPRVKELLDVIMERWIERHGRQPYPGIHEYWWETPEELAASVLNGFPSIEPGVPGVDTHLVRSLRLGCGTFGRMPLRGPFLSRAEAAEVAAWIDAGMPKGPED</sequence>
<accession>A0AA35SDQ7</accession>
<evidence type="ECO:0000313" key="2">
    <source>
        <dbReference type="Proteomes" id="UP001174909"/>
    </source>
</evidence>